<feature type="transmembrane region" description="Helical" evidence="1">
    <location>
        <begin position="75"/>
        <end position="92"/>
    </location>
</feature>
<feature type="transmembrane region" description="Helical" evidence="1">
    <location>
        <begin position="12"/>
        <end position="33"/>
    </location>
</feature>
<name>A0A1Y0I8J9_9GAMM</name>
<dbReference type="RefSeq" id="WP_157678241.1">
    <property type="nucleotide sequence ID" value="NZ_CP021425.1"/>
</dbReference>
<feature type="transmembrane region" description="Helical" evidence="1">
    <location>
        <begin position="122"/>
        <end position="141"/>
    </location>
</feature>
<protein>
    <submittedName>
        <fullName evidence="2">Peptidase S24, LexA repressor</fullName>
    </submittedName>
</protein>
<reference evidence="2 3" key="1">
    <citation type="submission" date="2017-05" db="EMBL/GenBank/DDBJ databases">
        <title>Genomic insights into alkan degradation activity of Oleiphilus messinensis.</title>
        <authorList>
            <person name="Kozyavkin S.A."/>
            <person name="Slesarev A.I."/>
            <person name="Golyshin P.N."/>
            <person name="Korzhenkov A."/>
            <person name="Golyshina O.N."/>
            <person name="Toshchakov S.V."/>
        </authorList>
    </citation>
    <scope>NUCLEOTIDE SEQUENCE [LARGE SCALE GENOMIC DNA]</scope>
    <source>
        <strain evidence="2 3">ME102</strain>
    </source>
</reference>
<evidence type="ECO:0000313" key="3">
    <source>
        <dbReference type="Proteomes" id="UP000196027"/>
    </source>
</evidence>
<organism evidence="2 3">
    <name type="scientific">Oleiphilus messinensis</name>
    <dbReference type="NCBI Taxonomy" id="141451"/>
    <lineage>
        <taxon>Bacteria</taxon>
        <taxon>Pseudomonadati</taxon>
        <taxon>Pseudomonadota</taxon>
        <taxon>Gammaproteobacteria</taxon>
        <taxon>Oceanospirillales</taxon>
        <taxon>Oleiphilaceae</taxon>
        <taxon>Oleiphilus</taxon>
    </lineage>
</organism>
<accession>A0A1Y0I8J9</accession>
<dbReference type="KEGG" id="ome:OLMES_2023"/>
<keyword evidence="1" id="KW-1133">Transmembrane helix</keyword>
<sequence length="164" mass="19036">MSVSLSYEMLDAIADTYIPLLALISIFLLVRLGMHRDWRMLARQLGGLIFSLLCAYGLMLVDFLLTIWAHVGMDYSTHTAVALVFVIHLTMWWKRMWRLWWLSFLGYLALMFYQQYHTVADMFSTGVVICMLFVPLLRYAVKTRLDADTKAKGRRADLVYRAGP</sequence>
<evidence type="ECO:0000256" key="1">
    <source>
        <dbReference type="SAM" id="Phobius"/>
    </source>
</evidence>
<keyword evidence="3" id="KW-1185">Reference proteome</keyword>
<feature type="transmembrane region" description="Helical" evidence="1">
    <location>
        <begin position="45"/>
        <end position="69"/>
    </location>
</feature>
<keyword evidence="1" id="KW-0472">Membrane</keyword>
<evidence type="ECO:0000313" key="2">
    <source>
        <dbReference type="EMBL" id="ARU56096.1"/>
    </source>
</evidence>
<gene>
    <name evidence="2" type="ORF">OLMES_2023</name>
</gene>
<keyword evidence="1" id="KW-0812">Transmembrane</keyword>
<dbReference type="EMBL" id="CP021425">
    <property type="protein sequence ID" value="ARU56096.1"/>
    <property type="molecule type" value="Genomic_DNA"/>
</dbReference>
<feature type="transmembrane region" description="Helical" evidence="1">
    <location>
        <begin position="99"/>
        <end position="116"/>
    </location>
</feature>
<dbReference type="Proteomes" id="UP000196027">
    <property type="component" value="Chromosome"/>
</dbReference>
<dbReference type="AlphaFoldDB" id="A0A1Y0I8J9"/>
<proteinExistence type="predicted"/>
<dbReference type="OrthoDB" id="6215284at2"/>